<dbReference type="AlphaFoldDB" id="A0A1J0QZR6"/>
<sequence length="50" mass="5904">MTMNRLIEENGENIHSHVNEIQKDLEKELIKNLSDKLKKAFKGNKNIRIK</sequence>
<keyword evidence="1" id="KW-0614">Plasmid</keyword>
<protein>
    <submittedName>
        <fullName evidence="1">Uncharacterized protein</fullName>
    </submittedName>
</protein>
<name>A0A1J0QZR6_KLEPN</name>
<evidence type="ECO:0000313" key="1">
    <source>
        <dbReference type="EMBL" id="APD70748.1"/>
    </source>
</evidence>
<dbReference type="EMBL" id="KX029332">
    <property type="protein sequence ID" value="APD70748.1"/>
    <property type="molecule type" value="Genomic_DNA"/>
</dbReference>
<organism evidence="1">
    <name type="scientific">Klebsiella pneumoniae</name>
    <dbReference type="NCBI Taxonomy" id="573"/>
    <lineage>
        <taxon>Bacteria</taxon>
        <taxon>Pseudomonadati</taxon>
        <taxon>Pseudomonadota</taxon>
        <taxon>Gammaproteobacteria</taxon>
        <taxon>Enterobacterales</taxon>
        <taxon>Enterobacteriaceae</taxon>
        <taxon>Klebsiella/Raoultella group</taxon>
        <taxon>Klebsiella</taxon>
        <taxon>Klebsiella pneumoniae complex</taxon>
    </lineage>
</organism>
<geneLocation type="plasmid" evidence="1">
    <name>unnamed</name>
</geneLocation>
<reference evidence="1" key="1">
    <citation type="submission" date="2016-04" db="EMBL/GenBank/DDBJ databases">
        <title>Complete sequences of multidrug resistance plasmids bearing rmtG16S ribosomal RNA methyltransferase genes.</title>
        <authorList>
            <person name="Bueno M.F.C."/>
            <person name="Francisco G.R."/>
            <person name="Doi Y."/>
            <person name="Garcia D.O."/>
        </authorList>
    </citation>
    <scope>NUCLEOTIDE SEQUENCE</scope>
    <source>
        <strain evidence="1">Kp84/11</strain>
        <plasmid evidence="1">unnamed</plasmid>
    </source>
</reference>
<proteinExistence type="predicted"/>
<accession>A0A1J0QZR6</accession>